<organism evidence="1 2">
    <name type="scientific">Nocardia africana</name>
    <dbReference type="NCBI Taxonomy" id="134964"/>
    <lineage>
        <taxon>Bacteria</taxon>
        <taxon>Bacillati</taxon>
        <taxon>Actinomycetota</taxon>
        <taxon>Actinomycetes</taxon>
        <taxon>Mycobacteriales</taxon>
        <taxon>Nocardiaceae</taxon>
        <taxon>Nocardia</taxon>
    </lineage>
</organism>
<sequence length="102" mass="11166">MNQDTDAGPHVQLLHVPDCPLLGRVRDTLAEALRRTPIQVVRVDEIEGNYPSPSLLIDGIDVITGEPPQQTACCRFDLPTPEQITTALDNATHIRASDPESE</sequence>
<evidence type="ECO:0008006" key="3">
    <source>
        <dbReference type="Google" id="ProtNLM"/>
    </source>
</evidence>
<dbReference type="RefSeq" id="WP_062968078.1">
    <property type="nucleotide sequence ID" value="NZ_JAJFOE010000004.1"/>
</dbReference>
<reference evidence="1 2" key="1">
    <citation type="submission" date="2018-06" db="EMBL/GenBank/DDBJ databases">
        <authorList>
            <consortium name="Pathogen Informatics"/>
            <person name="Doyle S."/>
        </authorList>
    </citation>
    <scope>NUCLEOTIDE SEQUENCE [LARGE SCALE GENOMIC DNA]</scope>
    <source>
        <strain evidence="1 2">NCTC13184</strain>
    </source>
</reference>
<proteinExistence type="predicted"/>
<evidence type="ECO:0000313" key="2">
    <source>
        <dbReference type="Proteomes" id="UP000255082"/>
    </source>
</evidence>
<gene>
    <name evidence="1" type="ORF">NCTC13184_07296</name>
</gene>
<dbReference type="OrthoDB" id="7185309at2"/>
<evidence type="ECO:0000313" key="1">
    <source>
        <dbReference type="EMBL" id="SUH71843.1"/>
    </source>
</evidence>
<dbReference type="AlphaFoldDB" id="A0A379X6I1"/>
<dbReference type="EMBL" id="UGRU01000002">
    <property type="protein sequence ID" value="SUH71843.1"/>
    <property type="molecule type" value="Genomic_DNA"/>
</dbReference>
<dbReference type="Proteomes" id="UP000255082">
    <property type="component" value="Unassembled WGS sequence"/>
</dbReference>
<accession>A0A379X6I1</accession>
<name>A0A379X6I1_9NOCA</name>
<protein>
    <recommendedName>
        <fullName evidence="3">Alkylmercury lyase</fullName>
    </recommendedName>
</protein>